<gene>
    <name evidence="10" type="ORF">CHLRE_06g311200v5</name>
</gene>
<dbReference type="InParanoid" id="A0A2K3DRU7"/>
<feature type="transmembrane region" description="Helical" evidence="8">
    <location>
        <begin position="227"/>
        <end position="248"/>
    </location>
</feature>
<evidence type="ECO:0000256" key="1">
    <source>
        <dbReference type="ARBA" id="ARBA00004141"/>
    </source>
</evidence>
<feature type="transmembrane region" description="Helical" evidence="8">
    <location>
        <begin position="188"/>
        <end position="207"/>
    </location>
</feature>
<evidence type="ECO:0000256" key="7">
    <source>
        <dbReference type="SAM" id="MobiDB-lite"/>
    </source>
</evidence>
<evidence type="ECO:0000256" key="6">
    <source>
        <dbReference type="ARBA" id="ARBA00024338"/>
    </source>
</evidence>
<dbReference type="SUPFAM" id="SSF103473">
    <property type="entry name" value="MFS general substrate transporter"/>
    <property type="match status" value="1"/>
</dbReference>
<keyword evidence="5 8" id="KW-0472">Membrane</keyword>
<dbReference type="OrthoDB" id="440755at2759"/>
<dbReference type="STRING" id="3055.A0A2K3DRU7"/>
<dbReference type="InterPro" id="IPR036259">
    <property type="entry name" value="MFS_trans_sf"/>
</dbReference>
<evidence type="ECO:0000313" key="11">
    <source>
        <dbReference type="Proteomes" id="UP000006906"/>
    </source>
</evidence>
<evidence type="ECO:0000256" key="2">
    <source>
        <dbReference type="ARBA" id="ARBA00022448"/>
    </source>
</evidence>
<dbReference type="PaxDb" id="3055-EDP05068"/>
<dbReference type="OMA" id="CCISAVE"/>
<proteinExistence type="inferred from homology"/>
<keyword evidence="2" id="KW-0813">Transport</keyword>
<dbReference type="Gene3D" id="1.20.1250.20">
    <property type="entry name" value="MFS general substrate transporter like domains"/>
    <property type="match status" value="1"/>
</dbReference>
<name>A0A2K3DRU7_CHLRE</name>
<dbReference type="PANTHER" id="PTHR23505">
    <property type="entry name" value="SPINSTER"/>
    <property type="match status" value="1"/>
</dbReference>
<evidence type="ECO:0000259" key="9">
    <source>
        <dbReference type="PROSITE" id="PS50850"/>
    </source>
</evidence>
<dbReference type="InterPro" id="IPR011701">
    <property type="entry name" value="MFS"/>
</dbReference>
<dbReference type="KEGG" id="cre:CHLRE_06g311200v5"/>
<feature type="transmembrane region" description="Helical" evidence="8">
    <location>
        <begin position="413"/>
        <end position="433"/>
    </location>
</feature>
<feature type="transmembrane region" description="Helical" evidence="8">
    <location>
        <begin position="573"/>
        <end position="594"/>
    </location>
</feature>
<evidence type="ECO:0000256" key="8">
    <source>
        <dbReference type="SAM" id="Phobius"/>
    </source>
</evidence>
<dbReference type="GeneID" id="5716790"/>
<evidence type="ECO:0000256" key="4">
    <source>
        <dbReference type="ARBA" id="ARBA00022989"/>
    </source>
</evidence>
<evidence type="ECO:0000256" key="3">
    <source>
        <dbReference type="ARBA" id="ARBA00022692"/>
    </source>
</evidence>
<dbReference type="PANTHER" id="PTHR23505:SF52">
    <property type="entry name" value="MAJOR FACILITATOR SUPERFAMILY PROTEIN"/>
    <property type="match status" value="1"/>
</dbReference>
<feature type="transmembrane region" description="Helical" evidence="8">
    <location>
        <begin position="377"/>
        <end position="401"/>
    </location>
</feature>
<protein>
    <recommendedName>
        <fullName evidence="9">Major facilitator superfamily (MFS) profile domain-containing protein</fullName>
    </recommendedName>
</protein>
<keyword evidence="3 8" id="KW-0812">Transmembrane</keyword>
<feature type="transmembrane region" description="Helical" evidence="8">
    <location>
        <begin position="344"/>
        <end position="371"/>
    </location>
</feature>
<comment type="similarity">
    <text evidence="6">Belongs to the major facilitator superfamily. Spinster (TC 2.A.1.49) family.</text>
</comment>
<comment type="subcellular location">
    <subcellularLocation>
        <location evidence="1">Membrane</location>
        <topology evidence="1">Multi-pass membrane protein</topology>
    </subcellularLocation>
</comment>
<organism evidence="10 11">
    <name type="scientific">Chlamydomonas reinhardtii</name>
    <name type="common">Chlamydomonas smithii</name>
    <dbReference type="NCBI Taxonomy" id="3055"/>
    <lineage>
        <taxon>Eukaryota</taxon>
        <taxon>Viridiplantae</taxon>
        <taxon>Chlorophyta</taxon>
        <taxon>core chlorophytes</taxon>
        <taxon>Chlorophyceae</taxon>
        <taxon>CS clade</taxon>
        <taxon>Chlamydomonadales</taxon>
        <taxon>Chlamydomonadaceae</taxon>
        <taxon>Chlamydomonas</taxon>
    </lineage>
</organism>
<evidence type="ECO:0000313" key="10">
    <source>
        <dbReference type="EMBL" id="PNW83208.1"/>
    </source>
</evidence>
<dbReference type="ExpressionAtlas" id="A0A2K3DRU7">
    <property type="expression patterns" value="baseline and differential"/>
</dbReference>
<feature type="transmembrane region" description="Helical" evidence="8">
    <location>
        <begin position="439"/>
        <end position="464"/>
    </location>
</feature>
<dbReference type="GO" id="GO:0022857">
    <property type="term" value="F:transmembrane transporter activity"/>
    <property type="evidence" value="ECO:0000318"/>
    <property type="project" value="GO_Central"/>
</dbReference>
<sequence length="605" mass="61754">MPRGDLRARAGAATPGAAGADDVATNDVDIEKILETSNDKLVSEKCVCELSAQHVRATSTRRRTVALVNLVFVMERLDESLVPTLARPLGCAWRARPQQLGLITFARALVQALVCPLGGLAGHYFDRVSVLCVGCVLWGVCSAVFAFARNVKQGMAAWAFNGVGLSLIIPNSQSLVADYYSATQRGEAFGTLMLTGALGGMLGGLYATNLGGLPPSGTSTGLAGWQLVFLSVGAASVGVGVLVLLLAVDPRAPQPPRRPAPGRDGGRGSRSGGAEAQAAVEAAGAAESKGLLGRGEGGAYLGGAVDAADAAGNGAVTPAGAGGGGGGPPPLTWRRLWRMLTTPTFLIIILQGIVGSTPWNALVFLTLYFQLLGFSDAAASALVALFGAGAAAGSLLGGWLGDRVAERHPHHGRIALVQFSVAVGIPLTALLLRGLPADVAAAGAGGGVAAYGAVLLTMGLLITWASPACNQPMFAEIVPPDMRNLVYAFDRALEGAISALGAPLVGMAAERWFGFSGVAAAEDSCAELLGLEAGAGLHGGGGPTANRTAAMAARAGGPAPDLLKARSLGDAMLLFMVVPWTLCALFYTGLHWTYPRDRARALRPQ</sequence>
<evidence type="ECO:0000256" key="5">
    <source>
        <dbReference type="ARBA" id="ARBA00023136"/>
    </source>
</evidence>
<feature type="transmembrane region" description="Helical" evidence="8">
    <location>
        <begin position="100"/>
        <end position="122"/>
    </location>
</feature>
<dbReference type="PROSITE" id="PS50850">
    <property type="entry name" value="MFS"/>
    <property type="match status" value="1"/>
</dbReference>
<dbReference type="Pfam" id="PF07690">
    <property type="entry name" value="MFS_1"/>
    <property type="match status" value="1"/>
</dbReference>
<reference evidence="10 11" key="1">
    <citation type="journal article" date="2007" name="Science">
        <title>The Chlamydomonas genome reveals the evolution of key animal and plant functions.</title>
        <authorList>
            <person name="Merchant S.S."/>
            <person name="Prochnik S.E."/>
            <person name="Vallon O."/>
            <person name="Harris E.H."/>
            <person name="Karpowicz S.J."/>
            <person name="Witman G.B."/>
            <person name="Terry A."/>
            <person name="Salamov A."/>
            <person name="Fritz-Laylin L.K."/>
            <person name="Marechal-Drouard L."/>
            <person name="Marshall W.F."/>
            <person name="Qu L.H."/>
            <person name="Nelson D.R."/>
            <person name="Sanderfoot A.A."/>
            <person name="Spalding M.H."/>
            <person name="Kapitonov V.V."/>
            <person name="Ren Q."/>
            <person name="Ferris P."/>
            <person name="Lindquist E."/>
            <person name="Shapiro H."/>
            <person name="Lucas S.M."/>
            <person name="Grimwood J."/>
            <person name="Schmutz J."/>
            <person name="Cardol P."/>
            <person name="Cerutti H."/>
            <person name="Chanfreau G."/>
            <person name="Chen C.L."/>
            <person name="Cognat V."/>
            <person name="Croft M.T."/>
            <person name="Dent R."/>
            <person name="Dutcher S."/>
            <person name="Fernandez E."/>
            <person name="Fukuzawa H."/>
            <person name="Gonzalez-Ballester D."/>
            <person name="Gonzalez-Halphen D."/>
            <person name="Hallmann A."/>
            <person name="Hanikenne M."/>
            <person name="Hippler M."/>
            <person name="Inwood W."/>
            <person name="Jabbari K."/>
            <person name="Kalanon M."/>
            <person name="Kuras R."/>
            <person name="Lefebvre P.A."/>
            <person name="Lemaire S.D."/>
            <person name="Lobanov A.V."/>
            <person name="Lohr M."/>
            <person name="Manuell A."/>
            <person name="Meier I."/>
            <person name="Mets L."/>
            <person name="Mittag M."/>
            <person name="Mittelmeier T."/>
            <person name="Moroney J.V."/>
            <person name="Moseley J."/>
            <person name="Napoli C."/>
            <person name="Nedelcu A.M."/>
            <person name="Niyogi K."/>
            <person name="Novoselov S.V."/>
            <person name="Paulsen I.T."/>
            <person name="Pazour G."/>
            <person name="Purton S."/>
            <person name="Ral J.P."/>
            <person name="Riano-Pachon D.M."/>
            <person name="Riekhof W."/>
            <person name="Rymarquis L."/>
            <person name="Schroda M."/>
            <person name="Stern D."/>
            <person name="Umen J."/>
            <person name="Willows R."/>
            <person name="Wilson N."/>
            <person name="Zimmer S.L."/>
            <person name="Allmer J."/>
            <person name="Balk J."/>
            <person name="Bisova K."/>
            <person name="Chen C.J."/>
            <person name="Elias M."/>
            <person name="Gendler K."/>
            <person name="Hauser C."/>
            <person name="Lamb M.R."/>
            <person name="Ledford H."/>
            <person name="Long J.C."/>
            <person name="Minagawa J."/>
            <person name="Page M.D."/>
            <person name="Pan J."/>
            <person name="Pootakham W."/>
            <person name="Roje S."/>
            <person name="Rose A."/>
            <person name="Stahlberg E."/>
            <person name="Terauchi A.M."/>
            <person name="Yang P."/>
            <person name="Ball S."/>
            <person name="Bowler C."/>
            <person name="Dieckmann C.L."/>
            <person name="Gladyshev V.N."/>
            <person name="Green P."/>
            <person name="Jorgensen R."/>
            <person name="Mayfield S."/>
            <person name="Mueller-Roeber B."/>
            <person name="Rajamani S."/>
            <person name="Sayre R.T."/>
            <person name="Brokstein P."/>
            <person name="Dubchak I."/>
            <person name="Goodstein D."/>
            <person name="Hornick L."/>
            <person name="Huang Y.W."/>
            <person name="Jhaveri J."/>
            <person name="Luo Y."/>
            <person name="Martinez D."/>
            <person name="Ngau W.C."/>
            <person name="Otillar B."/>
            <person name="Poliakov A."/>
            <person name="Porter A."/>
            <person name="Szajkowski L."/>
            <person name="Werner G."/>
            <person name="Zhou K."/>
            <person name="Grigoriev I.V."/>
            <person name="Rokhsar D.S."/>
            <person name="Grossman A.R."/>
        </authorList>
    </citation>
    <scope>NUCLEOTIDE SEQUENCE [LARGE SCALE GENOMIC DNA]</scope>
    <source>
        <strain evidence="11">CC-503</strain>
    </source>
</reference>
<feature type="domain" description="Major facilitator superfamily (MFS) profile" evidence="9">
    <location>
        <begin position="64"/>
        <end position="582"/>
    </location>
</feature>
<dbReference type="EMBL" id="CM008967">
    <property type="protein sequence ID" value="PNW83208.1"/>
    <property type="molecule type" value="Genomic_DNA"/>
</dbReference>
<dbReference type="Gramene" id="PNW83208">
    <property type="protein sequence ID" value="PNW83208"/>
    <property type="gene ID" value="CHLRE_06g311200v5"/>
</dbReference>
<dbReference type="Proteomes" id="UP000006906">
    <property type="component" value="Chromosome 6"/>
</dbReference>
<feature type="transmembrane region" description="Helical" evidence="8">
    <location>
        <begin position="128"/>
        <end position="148"/>
    </location>
</feature>
<dbReference type="InterPro" id="IPR020846">
    <property type="entry name" value="MFS_dom"/>
</dbReference>
<keyword evidence="11" id="KW-1185">Reference proteome</keyword>
<dbReference type="InterPro" id="IPR044770">
    <property type="entry name" value="MFS_spinster-like"/>
</dbReference>
<dbReference type="FunCoup" id="A0A2K3DRU7">
    <property type="interactions" value="85"/>
</dbReference>
<dbReference type="RefSeq" id="XP_042924505.1">
    <property type="nucleotide sequence ID" value="XM_043063799.1"/>
</dbReference>
<keyword evidence="4 8" id="KW-1133">Transmembrane helix</keyword>
<feature type="region of interest" description="Disordered" evidence="7">
    <location>
        <begin position="252"/>
        <end position="279"/>
    </location>
</feature>
<dbReference type="GO" id="GO:0016020">
    <property type="term" value="C:membrane"/>
    <property type="evidence" value="ECO:0000318"/>
    <property type="project" value="GO_Central"/>
</dbReference>
<dbReference type="AlphaFoldDB" id="A0A2K3DRU7"/>
<accession>A0A2K3DRU7</accession>